<dbReference type="HOGENOM" id="CLU_1482523_0_0_1"/>
<accession>A0A0C3S861</accession>
<organism evidence="1 2">
    <name type="scientific">Phlebiopsis gigantea (strain 11061_1 CR5-6)</name>
    <name type="common">White-rot fungus</name>
    <name type="synonym">Peniophora gigantea</name>
    <dbReference type="NCBI Taxonomy" id="745531"/>
    <lineage>
        <taxon>Eukaryota</taxon>
        <taxon>Fungi</taxon>
        <taxon>Dikarya</taxon>
        <taxon>Basidiomycota</taxon>
        <taxon>Agaricomycotina</taxon>
        <taxon>Agaricomycetes</taxon>
        <taxon>Polyporales</taxon>
        <taxon>Phanerochaetaceae</taxon>
        <taxon>Phlebiopsis</taxon>
    </lineage>
</organism>
<keyword evidence="2" id="KW-1185">Reference proteome</keyword>
<protein>
    <submittedName>
        <fullName evidence="1">Uncharacterized protein</fullName>
    </submittedName>
</protein>
<proteinExistence type="predicted"/>
<dbReference type="EMBL" id="KN840502">
    <property type="protein sequence ID" value="KIP07172.1"/>
    <property type="molecule type" value="Genomic_DNA"/>
</dbReference>
<gene>
    <name evidence="1" type="ORF">PHLGIDRAFT_428984</name>
</gene>
<reference evidence="1 2" key="1">
    <citation type="journal article" date="2014" name="PLoS Genet.">
        <title>Analysis of the Phlebiopsis gigantea genome, transcriptome and secretome provides insight into its pioneer colonization strategies of wood.</title>
        <authorList>
            <person name="Hori C."/>
            <person name="Ishida T."/>
            <person name="Igarashi K."/>
            <person name="Samejima M."/>
            <person name="Suzuki H."/>
            <person name="Master E."/>
            <person name="Ferreira P."/>
            <person name="Ruiz-Duenas F.J."/>
            <person name="Held B."/>
            <person name="Canessa P."/>
            <person name="Larrondo L.F."/>
            <person name="Schmoll M."/>
            <person name="Druzhinina I.S."/>
            <person name="Kubicek C.P."/>
            <person name="Gaskell J.A."/>
            <person name="Kersten P."/>
            <person name="St John F."/>
            <person name="Glasner J."/>
            <person name="Sabat G."/>
            <person name="Splinter BonDurant S."/>
            <person name="Syed K."/>
            <person name="Yadav J."/>
            <person name="Mgbeahuruike A.C."/>
            <person name="Kovalchuk A."/>
            <person name="Asiegbu F.O."/>
            <person name="Lackner G."/>
            <person name="Hoffmeister D."/>
            <person name="Rencoret J."/>
            <person name="Gutierrez A."/>
            <person name="Sun H."/>
            <person name="Lindquist E."/>
            <person name="Barry K."/>
            <person name="Riley R."/>
            <person name="Grigoriev I.V."/>
            <person name="Henrissat B."/>
            <person name="Kues U."/>
            <person name="Berka R.M."/>
            <person name="Martinez A.T."/>
            <person name="Covert S.F."/>
            <person name="Blanchette R.A."/>
            <person name="Cullen D."/>
        </authorList>
    </citation>
    <scope>NUCLEOTIDE SEQUENCE [LARGE SCALE GENOMIC DNA]</scope>
    <source>
        <strain evidence="1 2">11061_1 CR5-6</strain>
    </source>
</reference>
<dbReference type="AlphaFoldDB" id="A0A0C3S861"/>
<dbReference type="Proteomes" id="UP000053257">
    <property type="component" value="Unassembled WGS sequence"/>
</dbReference>
<sequence>MPVTICFNSSLSFPRFDPDIPLRHESRDQVPDRRVIEIMHDSWPPSFEDWLRFRSEAAVVKSKHKLSPNGLVNDTSCEEHIPIRFSRDFDVPTTLPLALITLAGCPYTNERDEIRKDKAVYIRRLHAQIDLRSARWDMLDVRDYSALIMYREALAVKAVLCPTSLHRTIRDSSHFPPVYNTT</sequence>
<evidence type="ECO:0000313" key="1">
    <source>
        <dbReference type="EMBL" id="KIP07172.1"/>
    </source>
</evidence>
<name>A0A0C3S861_PHLG1</name>
<evidence type="ECO:0000313" key="2">
    <source>
        <dbReference type="Proteomes" id="UP000053257"/>
    </source>
</evidence>